<dbReference type="EMBL" id="CP017015">
    <property type="protein sequence ID" value="AOG60837.1"/>
    <property type="molecule type" value="Genomic_DNA"/>
</dbReference>
<feature type="binding site" evidence="8">
    <location>
        <position position="27"/>
    </location>
    <ligand>
        <name>phosphate</name>
        <dbReference type="ChEBI" id="CHEBI:43474"/>
    </ligand>
</feature>
<dbReference type="SUPFAM" id="SSF53167">
    <property type="entry name" value="Purine and uridine phosphorylases"/>
    <property type="match status" value="1"/>
</dbReference>
<dbReference type="PIRSF" id="PIRSF000477">
    <property type="entry name" value="PurNPase"/>
    <property type="match status" value="1"/>
</dbReference>
<dbReference type="InterPro" id="IPR035994">
    <property type="entry name" value="Nucleoside_phosphorylase_sf"/>
</dbReference>
<feature type="binding site" evidence="8">
    <location>
        <position position="110"/>
    </location>
    <ligand>
        <name>phosphate</name>
        <dbReference type="ChEBI" id="CHEBI:43474"/>
    </ligand>
</feature>
<dbReference type="InterPro" id="IPR011270">
    <property type="entry name" value="Pur_Nuc_Pase_Ino/Guo-sp"/>
</dbReference>
<feature type="binding site" evidence="8">
    <location>
        <begin position="78"/>
        <end position="80"/>
    </location>
    <ligand>
        <name>phosphate</name>
        <dbReference type="ChEBI" id="CHEBI:43474"/>
    </ligand>
</feature>
<dbReference type="CDD" id="cd09009">
    <property type="entry name" value="PNP-EcPNPII_like"/>
    <property type="match status" value="1"/>
</dbReference>
<feature type="binding site" evidence="8">
    <location>
        <position position="232"/>
    </location>
    <ligand>
        <name>a purine D-ribonucleoside</name>
        <dbReference type="ChEBI" id="CHEBI:142355"/>
    </ligand>
</feature>
<gene>
    <name evidence="10" type="primary">punA</name>
    <name evidence="10" type="ORF">SHELI_v1c08880</name>
</gene>
<evidence type="ECO:0000256" key="3">
    <source>
        <dbReference type="ARBA" id="ARBA00006751"/>
    </source>
</evidence>
<dbReference type="GO" id="GO:0005737">
    <property type="term" value="C:cytoplasm"/>
    <property type="evidence" value="ECO:0007669"/>
    <property type="project" value="TreeGrafter"/>
</dbReference>
<dbReference type="Gene3D" id="3.40.50.1580">
    <property type="entry name" value="Nucleoside phosphorylase domain"/>
    <property type="match status" value="1"/>
</dbReference>
<evidence type="ECO:0000256" key="7">
    <source>
        <dbReference type="PIRNR" id="PIRNR000477"/>
    </source>
</evidence>
<evidence type="ECO:0000256" key="1">
    <source>
        <dbReference type="ARBA" id="ARBA00002678"/>
    </source>
</evidence>
<dbReference type="OrthoDB" id="1523230at2"/>
<feature type="binding site" evidence="8">
    <location>
        <position position="190"/>
    </location>
    <ligand>
        <name>a purine D-ribonucleoside</name>
        <dbReference type="ChEBI" id="CHEBI:142355"/>
    </ligand>
</feature>
<evidence type="ECO:0000313" key="11">
    <source>
        <dbReference type="Proteomes" id="UP000094378"/>
    </source>
</evidence>
<sequence length="268" mass="29831">MNKINETVKYLKSQFDQNIDLAIVLGSGLSNLVDDLEVLKEISYNDIPNFKVSDVIGHDSKIIFAKYKEKTILIFKGRFHYYEGYEMDEVVFPIRIIASLKVKKLILTNACGGIGDFLNPGDLMLIKDQIGMFCPSPLRGKNYEEFGTRFPDMTELYNLELQSIAKSSAKEVNINLKEGIYAYFKGPMYETPAEIRAYKILGADAIGMSTVPEAIVAHHAGIKVLAIGLITNKAAGLGGKLSHSEVIETANKSEENFKKLIIKIISKI</sequence>
<comment type="pathway">
    <text evidence="2 7">Purine metabolism; purine nucleoside salvage.</text>
</comment>
<dbReference type="AlphaFoldDB" id="A0A1B3SLP4"/>
<evidence type="ECO:0000259" key="9">
    <source>
        <dbReference type="Pfam" id="PF01048"/>
    </source>
</evidence>
<comment type="catalytic activity">
    <reaction evidence="6">
        <text>a purine 2'-deoxy-D-ribonucleoside + phosphate = a purine nucleobase + 2-deoxy-alpha-D-ribose 1-phosphate</text>
        <dbReference type="Rhea" id="RHEA:36431"/>
        <dbReference type="ChEBI" id="CHEBI:26386"/>
        <dbReference type="ChEBI" id="CHEBI:43474"/>
        <dbReference type="ChEBI" id="CHEBI:57259"/>
        <dbReference type="ChEBI" id="CHEBI:142361"/>
        <dbReference type="EC" id="2.4.2.1"/>
    </reaction>
</comment>
<dbReference type="UniPathway" id="UPA00606"/>
<evidence type="ECO:0000256" key="6">
    <source>
        <dbReference type="ARBA" id="ARBA00048556"/>
    </source>
</evidence>
<reference evidence="10 11" key="1">
    <citation type="submission" date="2016-08" db="EMBL/GenBank/DDBJ databases">
        <title>Complete genome sequence of Spiroplasma helicoides TABS-2 (DSM 22551).</title>
        <authorList>
            <person name="Shen W.-Y."/>
            <person name="Lo W.-S."/>
            <person name="Lai Y.-C."/>
            <person name="Kuo C.-H."/>
        </authorList>
    </citation>
    <scope>NUCLEOTIDE SEQUENCE [LARGE SCALE GENOMIC DNA]</scope>
    <source>
        <strain evidence="10 11">TABS-2</strain>
    </source>
</reference>
<keyword evidence="11" id="KW-1185">Reference proteome</keyword>
<dbReference type="GO" id="GO:0009116">
    <property type="term" value="P:nucleoside metabolic process"/>
    <property type="evidence" value="ECO:0007669"/>
    <property type="project" value="InterPro"/>
</dbReference>
<protein>
    <recommendedName>
        <fullName evidence="7">Purine nucleoside phosphorylase</fullName>
        <ecNumber evidence="7">2.4.2.1</ecNumber>
    </recommendedName>
    <alternativeName>
        <fullName evidence="7">Inosine-guanosine phosphorylase</fullName>
    </alternativeName>
</protein>
<keyword evidence="4 7" id="KW-0328">Glycosyltransferase</keyword>
<comment type="function">
    <text evidence="1">The purine nucleoside phosphorylases catalyze the phosphorolytic breakdown of the N-glycosidic bond in the beta-(deoxy)ribonucleoside molecules, with the formation of the corresponding free purine bases and pentose-1-phosphate. Cleaves guanosine, inosine, 2'-deoxyguanosine and 2'-deoxyinosine.</text>
</comment>
<dbReference type="STRING" id="216938.SHELI_v1c08880"/>
<dbReference type="NCBIfam" id="NF006054">
    <property type="entry name" value="PRK08202.1"/>
    <property type="match status" value="1"/>
</dbReference>
<proteinExistence type="inferred from homology"/>
<dbReference type="PANTHER" id="PTHR11904">
    <property type="entry name" value="METHYLTHIOADENOSINE/PURINE NUCLEOSIDE PHOSPHORYLASE"/>
    <property type="match status" value="1"/>
</dbReference>
<organism evidence="10 11">
    <name type="scientific">Spiroplasma helicoides</name>
    <dbReference type="NCBI Taxonomy" id="216938"/>
    <lineage>
        <taxon>Bacteria</taxon>
        <taxon>Bacillati</taxon>
        <taxon>Mycoplasmatota</taxon>
        <taxon>Mollicutes</taxon>
        <taxon>Entomoplasmatales</taxon>
        <taxon>Spiroplasmataceae</taxon>
        <taxon>Spiroplasma</taxon>
    </lineage>
</organism>
<evidence type="ECO:0000256" key="8">
    <source>
        <dbReference type="PIRSR" id="PIRSR000477-2"/>
    </source>
</evidence>
<keyword evidence="5 7" id="KW-0808">Transferase</keyword>
<feature type="binding site" evidence="8">
    <location>
        <position position="58"/>
    </location>
    <ligand>
        <name>phosphate</name>
        <dbReference type="ChEBI" id="CHEBI:43474"/>
    </ligand>
</feature>
<dbReference type="PATRIC" id="fig|216938.3.peg.901"/>
<dbReference type="KEGG" id="shj:SHELI_v1c08880"/>
<evidence type="ECO:0000256" key="5">
    <source>
        <dbReference type="ARBA" id="ARBA00022679"/>
    </source>
</evidence>
<evidence type="ECO:0000313" key="10">
    <source>
        <dbReference type="EMBL" id="AOG60837.1"/>
    </source>
</evidence>
<dbReference type="PANTHER" id="PTHR11904:SF9">
    <property type="entry name" value="PURINE NUCLEOSIDE PHOSPHORYLASE-RELATED"/>
    <property type="match status" value="1"/>
</dbReference>
<feature type="binding site" evidence="8">
    <location>
        <position position="209"/>
    </location>
    <ligand>
        <name>phosphate</name>
        <dbReference type="ChEBI" id="CHEBI:43474"/>
    </ligand>
</feature>
<dbReference type="GO" id="GO:0004731">
    <property type="term" value="F:purine-nucleoside phosphorylase activity"/>
    <property type="evidence" value="ECO:0007669"/>
    <property type="project" value="UniProtKB-EC"/>
</dbReference>
<name>A0A1B3SLP4_9MOLU</name>
<dbReference type="NCBIfam" id="TIGR01697">
    <property type="entry name" value="PNPH-PUNA-XAPA"/>
    <property type="match status" value="1"/>
</dbReference>
<dbReference type="Pfam" id="PF01048">
    <property type="entry name" value="PNP_UDP_1"/>
    <property type="match status" value="1"/>
</dbReference>
<comment type="similarity">
    <text evidence="3 7">Belongs to the PNP/MTAP phosphorylase family.</text>
</comment>
<evidence type="ECO:0000256" key="2">
    <source>
        <dbReference type="ARBA" id="ARBA00005058"/>
    </source>
</evidence>
<dbReference type="Proteomes" id="UP000094378">
    <property type="component" value="Chromosome"/>
</dbReference>
<accession>A0A1B3SLP4</accession>
<dbReference type="EC" id="2.4.2.1" evidence="7"/>
<evidence type="ECO:0000256" key="4">
    <source>
        <dbReference type="ARBA" id="ARBA00022676"/>
    </source>
</evidence>
<dbReference type="NCBIfam" id="TIGR01700">
    <property type="entry name" value="PNPH"/>
    <property type="match status" value="1"/>
</dbReference>
<feature type="domain" description="Nucleoside phosphorylase" evidence="9">
    <location>
        <begin position="21"/>
        <end position="265"/>
    </location>
</feature>
<dbReference type="InterPro" id="IPR011268">
    <property type="entry name" value="Purine_phosphorylase"/>
</dbReference>
<dbReference type="RefSeq" id="WP_069117083.1">
    <property type="nucleotide sequence ID" value="NZ_CP017015.1"/>
</dbReference>
<dbReference type="InterPro" id="IPR000845">
    <property type="entry name" value="Nucleoside_phosphorylase_d"/>
</dbReference>